<dbReference type="Proteomes" id="UP000235388">
    <property type="component" value="Unassembled WGS sequence"/>
</dbReference>
<evidence type="ECO:0000313" key="2">
    <source>
        <dbReference type="Proteomes" id="UP000235388"/>
    </source>
</evidence>
<comment type="caution">
    <text evidence="1">The sequence shown here is derived from an EMBL/GenBank/DDBJ whole genome shotgun (WGS) entry which is preliminary data.</text>
</comment>
<evidence type="ECO:0000313" key="1">
    <source>
        <dbReference type="EMBL" id="PLW26639.1"/>
    </source>
</evidence>
<protein>
    <submittedName>
        <fullName evidence="1">Uncharacterized protein</fullName>
    </submittedName>
</protein>
<gene>
    <name evidence="1" type="ORF">PCANC_25585</name>
</gene>
<dbReference type="AlphaFoldDB" id="A0A2N5TMB5"/>
<dbReference type="EMBL" id="PGCJ01000530">
    <property type="protein sequence ID" value="PLW26639.1"/>
    <property type="molecule type" value="Genomic_DNA"/>
</dbReference>
<proteinExistence type="predicted"/>
<organism evidence="1 2">
    <name type="scientific">Puccinia coronata f. sp. avenae</name>
    <dbReference type="NCBI Taxonomy" id="200324"/>
    <lineage>
        <taxon>Eukaryota</taxon>
        <taxon>Fungi</taxon>
        <taxon>Dikarya</taxon>
        <taxon>Basidiomycota</taxon>
        <taxon>Pucciniomycotina</taxon>
        <taxon>Pucciniomycetes</taxon>
        <taxon>Pucciniales</taxon>
        <taxon>Pucciniaceae</taxon>
        <taxon>Puccinia</taxon>
    </lineage>
</organism>
<sequence>MEVTLAHSFADLSGLDIAASRGPHVLPSLPPGKASVPQLNSNIEDAIRPTDALKNIHQTPALEPQEPPMAFSSTSARDWTSQKFQSVQDVSALVMGGIFKEIKTLVNNASERFYPPLSAAGGAGAQMVKYVSQKKGEMAEWSSLAFDVIKNQLRRPVYDRSVEDIGESSFPRIREQVKTAHNLVSEKSNQPTSVEWDHGTQKAKHMAKTQGGVLEWTSLAFVSHWIRNRHPLAHDIGKLAIRQISRGAKKIITRGREPISVKGDDAAYIANYMAEHQAQIDKRLINQLYDSLSAENVEPAKVKYSIEVIEFIRAPAKGWDRSYLFEYFQRKLGLSEFVRRKNVLLLQAEEHALQEAWPKQAIEISRITGYDAETINKYAKVLGMGEYFPAFKNQPGMEKNIRRLAFLQQTLPQLHDAFKDALGDIAYYSRMCIMSVMDNLISPDIPEFLITEWQEQGFSVSRIVQIIDYTRYDTVDARIPWRGNPPEYNKVSKMIHSLNSNILEDKEITQFLVNNDGDLAKFEALEREIRMNPEMPMTPFHPSNSDTPFVKTQRKWWEKLLEFLKKFIPKRFQASHSQSVSPHVHSFD</sequence>
<keyword evidence="2" id="KW-1185">Reference proteome</keyword>
<accession>A0A2N5TMB5</accession>
<dbReference type="OrthoDB" id="2517679at2759"/>
<reference evidence="1 2" key="1">
    <citation type="submission" date="2017-11" db="EMBL/GenBank/DDBJ databases">
        <title>De novo assembly and phasing of dikaryotic genomes from two isolates of Puccinia coronata f. sp. avenae, the causal agent of oat crown rust.</title>
        <authorList>
            <person name="Miller M.E."/>
            <person name="Zhang Y."/>
            <person name="Omidvar V."/>
            <person name="Sperschneider J."/>
            <person name="Schwessinger B."/>
            <person name="Raley C."/>
            <person name="Palmer J.M."/>
            <person name="Garnica D."/>
            <person name="Upadhyaya N."/>
            <person name="Rathjen J."/>
            <person name="Taylor J.M."/>
            <person name="Park R.F."/>
            <person name="Dodds P.N."/>
            <person name="Hirsch C.D."/>
            <person name="Kianian S.F."/>
            <person name="Figueroa M."/>
        </authorList>
    </citation>
    <scope>NUCLEOTIDE SEQUENCE [LARGE SCALE GENOMIC DNA]</scope>
    <source>
        <strain evidence="1">12NC29</strain>
    </source>
</reference>
<name>A0A2N5TMB5_9BASI</name>